<feature type="transmembrane region" description="Helical" evidence="1">
    <location>
        <begin position="44"/>
        <end position="62"/>
    </location>
</feature>
<organism evidence="2 3">
    <name type="scientific">Bacillus salitolerans</name>
    <dbReference type="NCBI Taxonomy" id="1437434"/>
    <lineage>
        <taxon>Bacteria</taxon>
        <taxon>Bacillati</taxon>
        <taxon>Bacillota</taxon>
        <taxon>Bacilli</taxon>
        <taxon>Bacillales</taxon>
        <taxon>Bacillaceae</taxon>
        <taxon>Bacillus</taxon>
    </lineage>
</organism>
<keyword evidence="1" id="KW-1133">Transmembrane helix</keyword>
<dbReference type="RefSeq" id="WP_377930213.1">
    <property type="nucleotide sequence ID" value="NZ_JBHUEM010000052.1"/>
</dbReference>
<evidence type="ECO:0000256" key="1">
    <source>
        <dbReference type="SAM" id="Phobius"/>
    </source>
</evidence>
<feature type="transmembrane region" description="Helical" evidence="1">
    <location>
        <begin position="112"/>
        <end position="131"/>
    </location>
</feature>
<accession>A0ABW4LX36</accession>
<keyword evidence="1" id="KW-0472">Membrane</keyword>
<dbReference type="Proteomes" id="UP001597214">
    <property type="component" value="Unassembled WGS sequence"/>
</dbReference>
<dbReference type="EMBL" id="JBHUEM010000052">
    <property type="protein sequence ID" value="MFD1738987.1"/>
    <property type="molecule type" value="Genomic_DNA"/>
</dbReference>
<feature type="transmembrane region" description="Helical" evidence="1">
    <location>
        <begin position="12"/>
        <end position="32"/>
    </location>
</feature>
<evidence type="ECO:0000313" key="2">
    <source>
        <dbReference type="EMBL" id="MFD1738987.1"/>
    </source>
</evidence>
<evidence type="ECO:0000313" key="3">
    <source>
        <dbReference type="Proteomes" id="UP001597214"/>
    </source>
</evidence>
<comment type="caution">
    <text evidence="2">The sequence shown here is derived from an EMBL/GenBank/DDBJ whole genome shotgun (WGS) entry which is preliminary data.</text>
</comment>
<protein>
    <submittedName>
        <fullName evidence="2">Uncharacterized protein</fullName>
    </submittedName>
</protein>
<feature type="transmembrane region" description="Helical" evidence="1">
    <location>
        <begin position="68"/>
        <end position="91"/>
    </location>
</feature>
<proteinExistence type="predicted"/>
<gene>
    <name evidence="2" type="ORF">ACFSCX_20960</name>
</gene>
<reference evidence="3" key="1">
    <citation type="journal article" date="2019" name="Int. J. Syst. Evol. Microbiol.">
        <title>The Global Catalogue of Microorganisms (GCM) 10K type strain sequencing project: providing services to taxonomists for standard genome sequencing and annotation.</title>
        <authorList>
            <consortium name="The Broad Institute Genomics Platform"/>
            <consortium name="The Broad Institute Genome Sequencing Center for Infectious Disease"/>
            <person name="Wu L."/>
            <person name="Ma J."/>
        </authorList>
    </citation>
    <scope>NUCLEOTIDE SEQUENCE [LARGE SCALE GENOMIC DNA]</scope>
    <source>
        <strain evidence="3">CCUG 49339</strain>
    </source>
</reference>
<sequence length="132" mass="14999">MLVGWENWSLPRVLSLLLGVANIMIWLQVTIWHARGKFHKWQMWIPVIALPILGLFSILLAILPYRWIGWSVTTLSLIGLLSGLYGGSLHITAIRGRTGGWKMENLMSGPPFILPFMIAATSFIQLLVIWYQ</sequence>
<name>A0ABW4LX36_9BACI</name>
<keyword evidence="3" id="KW-1185">Reference proteome</keyword>
<keyword evidence="1" id="KW-0812">Transmembrane</keyword>